<keyword evidence="12" id="KW-1185">Reference proteome</keyword>
<dbReference type="AlphaFoldDB" id="A0A1X6WZQ8"/>
<keyword evidence="5 9" id="KW-1133">Transmembrane helix</keyword>
<feature type="domain" description="POTRA" evidence="10">
    <location>
        <begin position="188"/>
        <end position="256"/>
    </location>
</feature>
<dbReference type="Pfam" id="PF03799">
    <property type="entry name" value="FtsQ_DivIB_C"/>
    <property type="match status" value="1"/>
</dbReference>
<gene>
    <name evidence="11" type="ORF">FM110_06885</name>
</gene>
<name>A0A1X6WZQ8_9MICO</name>
<dbReference type="Proteomes" id="UP000195981">
    <property type="component" value="Unassembled WGS sequence"/>
</dbReference>
<feature type="region of interest" description="Disordered" evidence="8">
    <location>
        <begin position="1"/>
        <end position="138"/>
    </location>
</feature>
<keyword evidence="3 11" id="KW-0132">Cell division</keyword>
<evidence type="ECO:0000256" key="2">
    <source>
        <dbReference type="ARBA" id="ARBA00022475"/>
    </source>
</evidence>
<evidence type="ECO:0000256" key="4">
    <source>
        <dbReference type="ARBA" id="ARBA00022692"/>
    </source>
</evidence>
<dbReference type="OrthoDB" id="4793367at2"/>
<accession>A0A1X6WZQ8</accession>
<evidence type="ECO:0000256" key="1">
    <source>
        <dbReference type="ARBA" id="ARBA00004370"/>
    </source>
</evidence>
<dbReference type="InterPro" id="IPR013685">
    <property type="entry name" value="POTRA_FtsQ_type"/>
</dbReference>
<dbReference type="GO" id="GO:0051301">
    <property type="term" value="P:cell division"/>
    <property type="evidence" value="ECO:0007669"/>
    <property type="project" value="UniProtKB-KW"/>
</dbReference>
<dbReference type="PANTHER" id="PTHR37820">
    <property type="entry name" value="CELL DIVISION PROTEIN DIVIB"/>
    <property type="match status" value="1"/>
</dbReference>
<dbReference type="InterPro" id="IPR034746">
    <property type="entry name" value="POTRA"/>
</dbReference>
<dbReference type="PROSITE" id="PS51779">
    <property type="entry name" value="POTRA"/>
    <property type="match status" value="1"/>
</dbReference>
<feature type="transmembrane region" description="Helical" evidence="9">
    <location>
        <begin position="163"/>
        <end position="187"/>
    </location>
</feature>
<dbReference type="Gene3D" id="3.10.20.310">
    <property type="entry name" value="membrane protein fhac"/>
    <property type="match status" value="1"/>
</dbReference>
<sequence>MARRPPAPRRPGPGGAHLRPPEQKRTDAPAAPEERTDAPSSRGGAESRREEAASPGRTRVHGDGGARRGRSRTGRRSPEATEAPEPSGRRGAEGRTAPAPERRSAPAASRKTVSAPERKTAPAPASARDASTTDGARGGVLVPAADRFRDLVRPRPWRRRRSAIIVTAAVLVLALVAAILTLLYAPYFRVQQVSVRGTSYVDPAAVEEAVASGKGTSILTLPTGDLARSAASVPGVRTAEVSRSWPHGVAVTIVEREPLATVTEAGGSTVIVDAEGVPLPDAAAQDRHLVPLQVGEGSVDDAGATHAMLDVLAALPDDLRGRVTAITATTPTDVTLAVRTDSHGDKTLVWGDAKDSKLKGQVTAALLETPGTVIDVSSPVAPVTR</sequence>
<evidence type="ECO:0000259" key="10">
    <source>
        <dbReference type="PROSITE" id="PS51779"/>
    </source>
</evidence>
<dbReference type="InterPro" id="IPR050487">
    <property type="entry name" value="FtsQ_DivIB"/>
</dbReference>
<dbReference type="RefSeq" id="WP_087103917.1">
    <property type="nucleotide sequence ID" value="NZ_FWFG01000061.1"/>
</dbReference>
<organism evidence="11 12">
    <name type="scientific">Brachybacterium nesterenkovii</name>
    <dbReference type="NCBI Taxonomy" id="47847"/>
    <lineage>
        <taxon>Bacteria</taxon>
        <taxon>Bacillati</taxon>
        <taxon>Actinomycetota</taxon>
        <taxon>Actinomycetes</taxon>
        <taxon>Micrococcales</taxon>
        <taxon>Dermabacteraceae</taxon>
        <taxon>Brachybacterium</taxon>
    </lineage>
</organism>
<dbReference type="Pfam" id="PF08478">
    <property type="entry name" value="POTRA_1"/>
    <property type="match status" value="1"/>
</dbReference>
<keyword evidence="7" id="KW-0131">Cell cycle</keyword>
<keyword evidence="4 9" id="KW-0812">Transmembrane</keyword>
<dbReference type="InterPro" id="IPR005548">
    <property type="entry name" value="Cell_div_FtsQ/DivIB_C"/>
</dbReference>
<proteinExistence type="predicted"/>
<feature type="compositionally biased region" description="Basic and acidic residues" evidence="8">
    <location>
        <begin position="19"/>
        <end position="37"/>
    </location>
</feature>
<dbReference type="EMBL" id="FWFG01000061">
    <property type="protein sequence ID" value="SLM91637.1"/>
    <property type="molecule type" value="Genomic_DNA"/>
</dbReference>
<evidence type="ECO:0000256" key="5">
    <source>
        <dbReference type="ARBA" id="ARBA00022989"/>
    </source>
</evidence>
<evidence type="ECO:0000313" key="11">
    <source>
        <dbReference type="EMBL" id="SLM91637.1"/>
    </source>
</evidence>
<evidence type="ECO:0000256" key="3">
    <source>
        <dbReference type="ARBA" id="ARBA00022618"/>
    </source>
</evidence>
<reference evidence="11 12" key="1">
    <citation type="submission" date="2017-02" db="EMBL/GenBank/DDBJ databases">
        <authorList>
            <person name="Peterson S.W."/>
        </authorList>
    </citation>
    <scope>NUCLEOTIDE SEQUENCE [LARGE SCALE GENOMIC DNA]</scope>
    <source>
        <strain evidence="11 12">CIP104813</strain>
    </source>
</reference>
<dbReference type="GO" id="GO:0005886">
    <property type="term" value="C:plasma membrane"/>
    <property type="evidence" value="ECO:0007669"/>
    <property type="project" value="TreeGrafter"/>
</dbReference>
<evidence type="ECO:0000256" key="8">
    <source>
        <dbReference type="SAM" id="MobiDB-lite"/>
    </source>
</evidence>
<dbReference type="PANTHER" id="PTHR37820:SF1">
    <property type="entry name" value="CELL DIVISION PROTEIN FTSQ"/>
    <property type="match status" value="1"/>
</dbReference>
<evidence type="ECO:0000256" key="6">
    <source>
        <dbReference type="ARBA" id="ARBA00023136"/>
    </source>
</evidence>
<evidence type="ECO:0000256" key="7">
    <source>
        <dbReference type="ARBA" id="ARBA00023306"/>
    </source>
</evidence>
<protein>
    <submittedName>
        <fullName evidence="11">Cell division protein FtsQ</fullName>
    </submittedName>
</protein>
<evidence type="ECO:0000256" key="9">
    <source>
        <dbReference type="SAM" id="Phobius"/>
    </source>
</evidence>
<keyword evidence="6 9" id="KW-0472">Membrane</keyword>
<evidence type="ECO:0000313" key="12">
    <source>
        <dbReference type="Proteomes" id="UP000195981"/>
    </source>
</evidence>
<comment type="subcellular location">
    <subcellularLocation>
        <location evidence="1">Membrane</location>
    </subcellularLocation>
</comment>
<keyword evidence="2" id="KW-1003">Cell membrane</keyword>